<proteinExistence type="predicted"/>
<dbReference type="EMBL" id="BGZK01000061">
    <property type="protein sequence ID" value="GBP14041.1"/>
    <property type="molecule type" value="Genomic_DNA"/>
</dbReference>
<keyword evidence="2" id="KW-0238">DNA-binding</keyword>
<dbReference type="InterPro" id="IPR036397">
    <property type="entry name" value="RNaseH_sf"/>
</dbReference>
<dbReference type="STRING" id="151549.A0A4C1TL51"/>
<dbReference type="InterPro" id="IPR009057">
    <property type="entry name" value="Homeodomain-like_sf"/>
</dbReference>
<dbReference type="GO" id="GO:0000793">
    <property type="term" value="C:condensed chromosome"/>
    <property type="evidence" value="ECO:0007669"/>
    <property type="project" value="TreeGrafter"/>
</dbReference>
<dbReference type="AlphaFoldDB" id="A0A4C1TL51"/>
<dbReference type="GO" id="GO:0015074">
    <property type="term" value="P:DNA integration"/>
    <property type="evidence" value="ECO:0007669"/>
    <property type="project" value="TreeGrafter"/>
</dbReference>
<organism evidence="4 5">
    <name type="scientific">Eumeta variegata</name>
    <name type="common">Bagworm moth</name>
    <name type="synonym">Eumeta japonica</name>
    <dbReference type="NCBI Taxonomy" id="151549"/>
    <lineage>
        <taxon>Eukaryota</taxon>
        <taxon>Metazoa</taxon>
        <taxon>Ecdysozoa</taxon>
        <taxon>Arthropoda</taxon>
        <taxon>Hexapoda</taxon>
        <taxon>Insecta</taxon>
        <taxon>Pterygota</taxon>
        <taxon>Neoptera</taxon>
        <taxon>Endopterygota</taxon>
        <taxon>Lepidoptera</taxon>
        <taxon>Glossata</taxon>
        <taxon>Ditrysia</taxon>
        <taxon>Tineoidea</taxon>
        <taxon>Psychidae</taxon>
        <taxon>Oiketicinae</taxon>
        <taxon>Eumeta</taxon>
    </lineage>
</organism>
<dbReference type="GO" id="GO:0046975">
    <property type="term" value="F:histone H3K36 methyltransferase activity"/>
    <property type="evidence" value="ECO:0007669"/>
    <property type="project" value="TreeGrafter"/>
</dbReference>
<dbReference type="Proteomes" id="UP000299102">
    <property type="component" value="Unassembled WGS sequence"/>
</dbReference>
<gene>
    <name evidence="4" type="primary">SETMAR</name>
    <name evidence="4" type="ORF">EVAR_102724_1</name>
</gene>
<dbReference type="Gene3D" id="1.10.10.60">
    <property type="entry name" value="Homeodomain-like"/>
    <property type="match status" value="1"/>
</dbReference>
<feature type="domain" description="HTH CENPB-type" evidence="3">
    <location>
        <begin position="104"/>
        <end position="173"/>
    </location>
</feature>
<dbReference type="GO" id="GO:0000014">
    <property type="term" value="F:single-stranded DNA endodeoxyribonuclease activity"/>
    <property type="evidence" value="ECO:0007669"/>
    <property type="project" value="TreeGrafter"/>
</dbReference>
<name>A0A4C1TL51_EUMVA</name>
<dbReference type="GO" id="GO:0044774">
    <property type="term" value="P:mitotic DNA integrity checkpoint signaling"/>
    <property type="evidence" value="ECO:0007669"/>
    <property type="project" value="TreeGrafter"/>
</dbReference>
<dbReference type="GO" id="GO:0035861">
    <property type="term" value="C:site of double-strand break"/>
    <property type="evidence" value="ECO:0007669"/>
    <property type="project" value="TreeGrafter"/>
</dbReference>
<dbReference type="InterPro" id="IPR052709">
    <property type="entry name" value="Transposase-MT_Hybrid"/>
</dbReference>
<sequence length="184" mass="21425">MEERVGYWRGEGLKEGESATRTLTHWMTTTTETYFTPVFSTRQILSEFGWEVLMHPPYRPDLTPSDFHLFQSLPNSLGSVRLTSGEDCQNYLSQFFDQKSQNFYSNGIRTKEHTKIEEALLKWFKYQNTNNVAINEPIFLQKAYDLQRFGEDFVCSSSWIQRFQARRGIVDGKVSGENVTGCYN</sequence>
<dbReference type="SUPFAM" id="SSF46689">
    <property type="entry name" value="Homeodomain-like"/>
    <property type="match status" value="1"/>
</dbReference>
<dbReference type="GO" id="GO:0042800">
    <property type="term" value="F:histone H3K4 methyltransferase activity"/>
    <property type="evidence" value="ECO:0007669"/>
    <property type="project" value="TreeGrafter"/>
</dbReference>
<evidence type="ECO:0000256" key="2">
    <source>
        <dbReference type="ARBA" id="ARBA00023125"/>
    </source>
</evidence>
<dbReference type="GO" id="GO:0032259">
    <property type="term" value="P:methylation"/>
    <property type="evidence" value="ECO:0007669"/>
    <property type="project" value="UniProtKB-KW"/>
</dbReference>
<dbReference type="GO" id="GO:0003690">
    <property type="term" value="F:double-stranded DNA binding"/>
    <property type="evidence" value="ECO:0007669"/>
    <property type="project" value="TreeGrafter"/>
</dbReference>
<evidence type="ECO:0000259" key="3">
    <source>
        <dbReference type="PROSITE" id="PS51253"/>
    </source>
</evidence>
<keyword evidence="4" id="KW-0808">Transferase</keyword>
<reference evidence="4 5" key="1">
    <citation type="journal article" date="2019" name="Commun. Biol.">
        <title>The bagworm genome reveals a unique fibroin gene that provides high tensile strength.</title>
        <authorList>
            <person name="Kono N."/>
            <person name="Nakamura H."/>
            <person name="Ohtoshi R."/>
            <person name="Tomita M."/>
            <person name="Numata K."/>
            <person name="Arakawa K."/>
        </authorList>
    </citation>
    <scope>NUCLEOTIDE SEQUENCE [LARGE SCALE GENOMIC DNA]</scope>
</reference>
<dbReference type="SMART" id="SM00674">
    <property type="entry name" value="CENPB"/>
    <property type="match status" value="1"/>
</dbReference>
<dbReference type="GO" id="GO:0006303">
    <property type="term" value="P:double-strand break repair via nonhomologous end joining"/>
    <property type="evidence" value="ECO:0007669"/>
    <property type="project" value="TreeGrafter"/>
</dbReference>
<protein>
    <submittedName>
        <fullName evidence="4">Histone-lysine N-methyltransferase SETMAR</fullName>
    </submittedName>
</protein>
<dbReference type="GO" id="GO:0044547">
    <property type="term" value="F:DNA topoisomerase binding"/>
    <property type="evidence" value="ECO:0007669"/>
    <property type="project" value="TreeGrafter"/>
</dbReference>
<dbReference type="GO" id="GO:0000729">
    <property type="term" value="P:DNA double-strand break processing"/>
    <property type="evidence" value="ECO:0007669"/>
    <property type="project" value="TreeGrafter"/>
</dbReference>
<keyword evidence="4" id="KW-0489">Methyltransferase</keyword>
<evidence type="ECO:0000313" key="4">
    <source>
        <dbReference type="EMBL" id="GBP14041.1"/>
    </source>
</evidence>
<dbReference type="Gene3D" id="3.30.420.10">
    <property type="entry name" value="Ribonuclease H-like superfamily/Ribonuclease H"/>
    <property type="match status" value="1"/>
</dbReference>
<dbReference type="GO" id="GO:0003697">
    <property type="term" value="F:single-stranded DNA binding"/>
    <property type="evidence" value="ECO:0007669"/>
    <property type="project" value="TreeGrafter"/>
</dbReference>
<dbReference type="GO" id="GO:0031297">
    <property type="term" value="P:replication fork processing"/>
    <property type="evidence" value="ECO:0007669"/>
    <property type="project" value="TreeGrafter"/>
</dbReference>
<dbReference type="GO" id="GO:0005634">
    <property type="term" value="C:nucleus"/>
    <property type="evidence" value="ECO:0007669"/>
    <property type="project" value="UniProtKB-SubCell"/>
</dbReference>
<dbReference type="PROSITE" id="PS51253">
    <property type="entry name" value="HTH_CENPB"/>
    <property type="match status" value="1"/>
</dbReference>
<dbReference type="PANTHER" id="PTHR46060">
    <property type="entry name" value="MARINER MOS1 TRANSPOSASE-LIKE PROTEIN"/>
    <property type="match status" value="1"/>
</dbReference>
<dbReference type="Pfam" id="PF03221">
    <property type="entry name" value="HTH_Tnp_Tc5"/>
    <property type="match status" value="1"/>
</dbReference>
<evidence type="ECO:0000256" key="1">
    <source>
        <dbReference type="ARBA" id="ARBA00004123"/>
    </source>
</evidence>
<dbReference type="InterPro" id="IPR006600">
    <property type="entry name" value="HTH_CenpB_DNA-bd_dom"/>
</dbReference>
<comment type="caution">
    <text evidence="4">The sequence shown here is derived from an EMBL/GenBank/DDBJ whole genome shotgun (WGS) entry which is preliminary data.</text>
</comment>
<evidence type="ECO:0000313" key="5">
    <source>
        <dbReference type="Proteomes" id="UP000299102"/>
    </source>
</evidence>
<comment type="subcellular location">
    <subcellularLocation>
        <location evidence="1">Nucleus</location>
    </subcellularLocation>
</comment>
<dbReference type="PANTHER" id="PTHR46060:SF2">
    <property type="entry name" value="HISTONE-LYSINE N-METHYLTRANSFERASE SETMAR"/>
    <property type="match status" value="1"/>
</dbReference>
<dbReference type="OrthoDB" id="125347at2759"/>
<keyword evidence="5" id="KW-1185">Reference proteome</keyword>
<accession>A0A4C1TL51</accession>